<accession>A0A814LQS3</accession>
<evidence type="ECO:0000313" key="2">
    <source>
        <dbReference type="EMBL" id="CAF1069571.1"/>
    </source>
</evidence>
<gene>
    <name evidence="3" type="ORF">BYL167_LOCUS2742</name>
    <name evidence="2" type="ORF">CJN711_LOCUS5640</name>
</gene>
<comment type="caution">
    <text evidence="2">The sequence shown here is derived from an EMBL/GenBank/DDBJ whole genome shotgun (WGS) entry which is preliminary data.</text>
</comment>
<name>A0A814LQS3_9BILA</name>
<dbReference type="AlphaFoldDB" id="A0A814LQS3"/>
<proteinExistence type="predicted"/>
<feature type="non-terminal residue" evidence="2">
    <location>
        <position position="22"/>
    </location>
</feature>
<evidence type="ECO:0000313" key="4">
    <source>
        <dbReference type="Proteomes" id="UP000663855"/>
    </source>
</evidence>
<feature type="compositionally biased region" description="Polar residues" evidence="1">
    <location>
        <begin position="1"/>
        <end position="13"/>
    </location>
</feature>
<evidence type="ECO:0000256" key="1">
    <source>
        <dbReference type="SAM" id="MobiDB-lite"/>
    </source>
</evidence>
<evidence type="ECO:0000313" key="3">
    <source>
        <dbReference type="EMBL" id="CAF3796356.1"/>
    </source>
</evidence>
<feature type="region of interest" description="Disordered" evidence="1">
    <location>
        <begin position="1"/>
        <end position="22"/>
    </location>
</feature>
<protein>
    <submittedName>
        <fullName evidence="2">Uncharacterized protein</fullName>
    </submittedName>
</protein>
<dbReference type="EMBL" id="CAJNOV010001591">
    <property type="protein sequence ID" value="CAF1069571.1"/>
    <property type="molecule type" value="Genomic_DNA"/>
</dbReference>
<reference evidence="2" key="1">
    <citation type="submission" date="2021-02" db="EMBL/GenBank/DDBJ databases">
        <authorList>
            <person name="Nowell W R."/>
        </authorList>
    </citation>
    <scope>NUCLEOTIDE SEQUENCE</scope>
</reference>
<dbReference type="EMBL" id="CAJOBH010000492">
    <property type="protein sequence ID" value="CAF3796356.1"/>
    <property type="molecule type" value="Genomic_DNA"/>
</dbReference>
<sequence length="22" mass="2386">MSSKVQPEAQTGKLSDPSHETK</sequence>
<dbReference type="Proteomes" id="UP000681967">
    <property type="component" value="Unassembled WGS sequence"/>
</dbReference>
<organism evidence="2 4">
    <name type="scientific">Rotaria magnacalcarata</name>
    <dbReference type="NCBI Taxonomy" id="392030"/>
    <lineage>
        <taxon>Eukaryota</taxon>
        <taxon>Metazoa</taxon>
        <taxon>Spiralia</taxon>
        <taxon>Gnathifera</taxon>
        <taxon>Rotifera</taxon>
        <taxon>Eurotatoria</taxon>
        <taxon>Bdelloidea</taxon>
        <taxon>Philodinida</taxon>
        <taxon>Philodinidae</taxon>
        <taxon>Rotaria</taxon>
    </lineage>
</organism>
<dbReference type="Proteomes" id="UP000663855">
    <property type="component" value="Unassembled WGS sequence"/>
</dbReference>